<reference evidence="2" key="1">
    <citation type="journal article" date="2018" name="Genome Biol.">
        <title>SKESA: strategic k-mer extension for scrupulous assemblies.</title>
        <authorList>
            <person name="Souvorov A."/>
            <person name="Agarwala R."/>
            <person name="Lipman D.J."/>
        </authorList>
    </citation>
    <scope>NUCLEOTIDE SEQUENCE</scope>
    <source>
        <strain evidence="2">C8</strain>
    </source>
</reference>
<protein>
    <submittedName>
        <fullName evidence="2">NERD domain-containing protein</fullName>
    </submittedName>
</protein>
<comment type="caution">
    <text evidence="2">The sequence shown here is derived from an EMBL/GenBank/DDBJ whole genome shotgun (WGS) entry which is preliminary data.</text>
</comment>
<feature type="domain" description="NERD" evidence="1">
    <location>
        <begin position="165"/>
        <end position="283"/>
    </location>
</feature>
<organism evidence="2">
    <name type="scientific">Clostridium perfringens</name>
    <dbReference type="NCBI Taxonomy" id="1502"/>
    <lineage>
        <taxon>Bacteria</taxon>
        <taxon>Bacillati</taxon>
        <taxon>Bacillota</taxon>
        <taxon>Clostridia</taxon>
        <taxon>Eubacteriales</taxon>
        <taxon>Clostridiaceae</taxon>
        <taxon>Clostridium</taxon>
    </lineage>
</organism>
<dbReference type="EMBL" id="DACTCB010000011">
    <property type="protein sequence ID" value="HAT4308352.1"/>
    <property type="molecule type" value="Genomic_DNA"/>
</dbReference>
<dbReference type="AlphaFoldDB" id="A0A8H9R045"/>
<evidence type="ECO:0000259" key="1">
    <source>
        <dbReference type="PROSITE" id="PS50965"/>
    </source>
</evidence>
<sequence length="374" mass="42939">MMYSNRKNNKFKNFQEGLVTAFKSLFTNSNKQNISEDNNEKDISIELKERGILFAKNYLNVSINTEESFDFVAGYKATTSKDFKFCTLSEKVDYFKSLQDANLANKLENIIEVYKRAYYKITKISTTDIETNFILNNITKSLEEFIKLFEDRLNYFNNNILSSTLGLEGERLVNSQLNIHSNLINLKNIRLKDSLGRSCQCDNIILTRRGIFVVEVKNYGSLGNYSIKIDSTGRWSMKSGKTLTLMENPVEQNNRHIAILNTILKDINIDAAAHSIVTIANETVDIINESKEIVVRPSGIYTIIDTNFSSDNISKETLNKIQEYIIKNSLNDKKYPVFKLDKEFSDENIEKFNFLVEKAQSISSNLMKISNKNI</sequence>
<name>A0A8H9R045_CLOPF</name>
<dbReference type="Pfam" id="PF08378">
    <property type="entry name" value="NERD"/>
    <property type="match status" value="1"/>
</dbReference>
<gene>
    <name evidence="2" type="ORF">I9080_002163</name>
</gene>
<evidence type="ECO:0000313" key="2">
    <source>
        <dbReference type="EMBL" id="HAT4308352.1"/>
    </source>
</evidence>
<reference evidence="2" key="2">
    <citation type="submission" date="2020-07" db="EMBL/GenBank/DDBJ databases">
        <authorList>
            <consortium name="NCBI Pathogen Detection Project"/>
        </authorList>
    </citation>
    <scope>NUCLEOTIDE SEQUENCE</scope>
    <source>
        <strain evidence="2">C8</strain>
    </source>
</reference>
<dbReference type="InterPro" id="IPR011528">
    <property type="entry name" value="NERD"/>
</dbReference>
<dbReference type="PROSITE" id="PS50965">
    <property type="entry name" value="NERD"/>
    <property type="match status" value="1"/>
</dbReference>
<dbReference type="RefSeq" id="WP_173706026.1">
    <property type="nucleotide sequence ID" value="NZ_CP075935.1"/>
</dbReference>
<proteinExistence type="predicted"/>
<dbReference type="Proteomes" id="UP000859547">
    <property type="component" value="Unassembled WGS sequence"/>
</dbReference>
<accession>A0A8H9R045</accession>